<dbReference type="GO" id="GO:0009791">
    <property type="term" value="P:post-embryonic development"/>
    <property type="evidence" value="ECO:0007669"/>
    <property type="project" value="UniProtKB-ARBA"/>
</dbReference>
<dbReference type="SUPFAM" id="SSF57667">
    <property type="entry name" value="beta-beta-alpha zinc fingers"/>
    <property type="match status" value="1"/>
</dbReference>
<evidence type="ECO:0000256" key="8">
    <source>
        <dbReference type="ARBA" id="ARBA00023242"/>
    </source>
</evidence>
<evidence type="ECO:0000313" key="12">
    <source>
        <dbReference type="Proteomes" id="UP001652661"/>
    </source>
</evidence>
<feature type="compositionally biased region" description="Low complexity" evidence="10">
    <location>
        <begin position="485"/>
        <end position="500"/>
    </location>
</feature>
<keyword evidence="5" id="KW-0805">Transcription regulation</keyword>
<dbReference type="Pfam" id="PF05699">
    <property type="entry name" value="Dimer_Tnp_hAT"/>
    <property type="match status" value="1"/>
</dbReference>
<keyword evidence="6" id="KW-0238">DNA-binding</keyword>
<evidence type="ECO:0000256" key="7">
    <source>
        <dbReference type="ARBA" id="ARBA00023163"/>
    </source>
</evidence>
<dbReference type="InterPro" id="IPR052035">
    <property type="entry name" value="ZnF_BED_domain_contain"/>
</dbReference>
<dbReference type="SUPFAM" id="SSF53098">
    <property type="entry name" value="Ribonuclease H-like"/>
    <property type="match status" value="1"/>
</dbReference>
<dbReference type="RefSeq" id="XP_017034676.1">
    <property type="nucleotide sequence ID" value="XM_017179187.1"/>
</dbReference>
<keyword evidence="7" id="KW-0804">Transcription</keyword>
<dbReference type="InterPro" id="IPR003656">
    <property type="entry name" value="Znf_BED"/>
</dbReference>
<keyword evidence="12" id="KW-1185">Reference proteome</keyword>
<dbReference type="Pfam" id="PF02892">
    <property type="entry name" value="zf-BED"/>
    <property type="match status" value="1"/>
</dbReference>
<evidence type="ECO:0000313" key="14">
    <source>
        <dbReference type="RefSeq" id="XP_017034683.1"/>
    </source>
</evidence>
<reference evidence="14" key="1">
    <citation type="submission" date="2025-04" db="UniProtKB">
        <authorList>
            <consortium name="RefSeq"/>
        </authorList>
    </citation>
    <scope>IDENTIFICATION</scope>
    <source>
        <strain evidence="12">14028-0561.14</strain>
    </source>
</reference>
<dbReference type="RefSeq" id="XP_017034683.1">
    <property type="nucleotide sequence ID" value="XM_017179194.1"/>
</dbReference>
<evidence type="ECO:0000256" key="10">
    <source>
        <dbReference type="SAM" id="MobiDB-lite"/>
    </source>
</evidence>
<reference evidence="12" key="2">
    <citation type="submission" date="2025-05" db="UniProtKB">
        <authorList>
            <consortium name="RefSeq"/>
        </authorList>
    </citation>
    <scope>NUCLEOTIDE SEQUENCE [LARGE SCALE GENOMIC DNA]</scope>
    <source>
        <strain evidence="12">14028-0561.14</strain>
    </source>
</reference>
<dbReference type="Gene3D" id="1.10.10.1070">
    <property type="entry name" value="Zinc finger, BED domain-containing"/>
    <property type="match status" value="1"/>
</dbReference>
<dbReference type="GeneID" id="108083428"/>
<evidence type="ECO:0000256" key="1">
    <source>
        <dbReference type="ARBA" id="ARBA00004123"/>
    </source>
</evidence>
<organism evidence="12 14">
    <name type="scientific">Drosophila kikkawai</name>
    <name type="common">Fruit fly</name>
    <dbReference type="NCBI Taxonomy" id="30033"/>
    <lineage>
        <taxon>Eukaryota</taxon>
        <taxon>Metazoa</taxon>
        <taxon>Ecdysozoa</taxon>
        <taxon>Arthropoda</taxon>
        <taxon>Hexapoda</taxon>
        <taxon>Insecta</taxon>
        <taxon>Pterygota</taxon>
        <taxon>Neoptera</taxon>
        <taxon>Endopterygota</taxon>
        <taxon>Diptera</taxon>
        <taxon>Brachycera</taxon>
        <taxon>Muscomorpha</taxon>
        <taxon>Ephydroidea</taxon>
        <taxon>Drosophilidae</taxon>
        <taxon>Drosophila</taxon>
        <taxon>Sophophora</taxon>
    </lineage>
</organism>
<dbReference type="AlphaFoldDB" id="A0A6P4JJ81"/>
<keyword evidence="2" id="KW-0479">Metal-binding</keyword>
<evidence type="ECO:0000256" key="4">
    <source>
        <dbReference type="ARBA" id="ARBA00022833"/>
    </source>
</evidence>
<dbReference type="InterPro" id="IPR036236">
    <property type="entry name" value="Znf_C2H2_sf"/>
</dbReference>
<feature type="region of interest" description="Disordered" evidence="10">
    <location>
        <begin position="1"/>
        <end position="27"/>
    </location>
</feature>
<protein>
    <submittedName>
        <fullName evidence="13 14">Zinc finger BED domain-containing protein 1-like</fullName>
    </submittedName>
</protein>
<evidence type="ECO:0000256" key="3">
    <source>
        <dbReference type="ARBA" id="ARBA00022771"/>
    </source>
</evidence>
<dbReference type="PROSITE" id="PS50808">
    <property type="entry name" value="ZF_BED"/>
    <property type="match status" value="1"/>
</dbReference>
<keyword evidence="4" id="KW-0862">Zinc</keyword>
<accession>A0A6P4JJ81</accession>
<dbReference type="OrthoDB" id="2438421at2759"/>
<dbReference type="InterPro" id="IPR012337">
    <property type="entry name" value="RNaseH-like_sf"/>
</dbReference>
<evidence type="ECO:0000256" key="2">
    <source>
        <dbReference type="ARBA" id="ARBA00022723"/>
    </source>
</evidence>
<dbReference type="GO" id="GO:0005634">
    <property type="term" value="C:nucleus"/>
    <property type="evidence" value="ECO:0007669"/>
    <property type="project" value="UniProtKB-SubCell"/>
</dbReference>
<dbReference type="SMART" id="SM00614">
    <property type="entry name" value="ZnF_BED"/>
    <property type="match status" value="1"/>
</dbReference>
<comment type="subcellular location">
    <subcellularLocation>
        <location evidence="1">Nucleus</location>
    </subcellularLocation>
</comment>
<feature type="domain" description="BED-type" evidence="11">
    <location>
        <begin position="30"/>
        <end position="81"/>
    </location>
</feature>
<evidence type="ECO:0000256" key="5">
    <source>
        <dbReference type="ARBA" id="ARBA00023015"/>
    </source>
</evidence>
<dbReference type="GO" id="GO:0003677">
    <property type="term" value="F:DNA binding"/>
    <property type="evidence" value="ECO:0007669"/>
    <property type="project" value="UniProtKB-KW"/>
</dbReference>
<dbReference type="PANTHER" id="PTHR46481:SF10">
    <property type="entry name" value="ZINC FINGER BED DOMAIN-CONTAINING PROTEIN 39"/>
    <property type="match status" value="1"/>
</dbReference>
<keyword evidence="8" id="KW-0539">Nucleus</keyword>
<evidence type="ECO:0000313" key="13">
    <source>
        <dbReference type="RefSeq" id="XP_017034676.1"/>
    </source>
</evidence>
<keyword evidence="3 9" id="KW-0863">Zinc-finger</keyword>
<evidence type="ECO:0000259" key="11">
    <source>
        <dbReference type="PROSITE" id="PS50808"/>
    </source>
</evidence>
<dbReference type="GO" id="GO:0008270">
    <property type="term" value="F:zinc ion binding"/>
    <property type="evidence" value="ECO:0007669"/>
    <property type="project" value="UniProtKB-KW"/>
</dbReference>
<evidence type="ECO:0000256" key="9">
    <source>
        <dbReference type="PROSITE-ProRule" id="PRU00027"/>
    </source>
</evidence>
<evidence type="ECO:0000256" key="6">
    <source>
        <dbReference type="ARBA" id="ARBA00023125"/>
    </source>
</evidence>
<gene>
    <name evidence="13 14" type="primary">LOC108083428</name>
</gene>
<sequence length="606" mass="68791">MEKALKEQNNNVACQEEERDSTVPSKRKKYGKSSVWNFFNKSADGRTAKCIKCGKTYQTSGNTTNLSCHLKNIHPNLTISELPQIQQPSVLSFMEKKYEKSSNRKQQLDSALFYYITSDLRPFTVVENKGFRNFVNLLDPRYELPSRTTLRNVSMANAYEEKKARLYAFLQDVKHCAITSDCWTSRANECYVTVTCHFITADFELRNAVLSTEKLLDERSHSSESIANSIRTVLEEWSLLGKVTAMVTDNAKNMIKACEILQIRHIPCFAHSINLTVQDCLASEKIRPILEKCKRIVTFFKSSTIAYAKFREAQECDRPYSLKQECPTRWNSAYYMVERILNTKVAIASVLLNTPKGLMPLTSDEISILEDLKEILSPFEHATVHTSASTYVTVSSVIPVICGILHNLNSTKTKLQTKVGRDVCDDILQGVNTRLVPYENHTVTRMTTILDPRFKKEGFWNPFNSSQGVKSLEDELSHINAQSKASTSSSPPTPESTAESNQLFSFLQTNKIQKIQTGRVDSILALRQYLNGTNLEPAQNPLDYWKISNDNAFKTCVFKYFCVPATSTESERMFSKAGLIISEKRSSLKAKNVNMLLFLNKNDWIS</sequence>
<dbReference type="SUPFAM" id="SSF140996">
    <property type="entry name" value="Hermes dimerisation domain"/>
    <property type="match status" value="1"/>
</dbReference>
<dbReference type="PANTHER" id="PTHR46481">
    <property type="entry name" value="ZINC FINGER BED DOMAIN-CONTAINING PROTEIN 4"/>
    <property type="match status" value="1"/>
</dbReference>
<feature type="region of interest" description="Disordered" evidence="10">
    <location>
        <begin position="480"/>
        <end position="500"/>
    </location>
</feature>
<dbReference type="Proteomes" id="UP001652661">
    <property type="component" value="Chromosome 2R"/>
</dbReference>
<name>A0A6P4JJ81_DROKI</name>
<dbReference type="InterPro" id="IPR008906">
    <property type="entry name" value="HATC_C_dom"/>
</dbReference>
<proteinExistence type="predicted"/>
<dbReference type="GO" id="GO:0046983">
    <property type="term" value="F:protein dimerization activity"/>
    <property type="evidence" value="ECO:0007669"/>
    <property type="project" value="InterPro"/>
</dbReference>